<feature type="region of interest" description="Disordered" evidence="1">
    <location>
        <begin position="640"/>
        <end position="680"/>
    </location>
</feature>
<dbReference type="AlphaFoldDB" id="A0AAV9PVC8"/>
<feature type="compositionally biased region" description="Polar residues" evidence="1">
    <location>
        <begin position="159"/>
        <end position="171"/>
    </location>
</feature>
<dbReference type="SMART" id="SM00167">
    <property type="entry name" value="VPS9"/>
    <property type="match status" value="1"/>
</dbReference>
<gene>
    <name evidence="3" type="ORF">LTR25_009246</name>
</gene>
<feature type="compositionally biased region" description="Polar residues" evidence="1">
    <location>
        <begin position="1"/>
        <end position="22"/>
    </location>
</feature>
<feature type="compositionally biased region" description="Basic and acidic residues" evidence="1">
    <location>
        <begin position="739"/>
        <end position="749"/>
    </location>
</feature>
<evidence type="ECO:0000256" key="1">
    <source>
        <dbReference type="SAM" id="MobiDB-lite"/>
    </source>
</evidence>
<reference evidence="3 4" key="1">
    <citation type="submission" date="2023-06" db="EMBL/GenBank/DDBJ databases">
        <title>Black Yeasts Isolated from many extreme environments.</title>
        <authorList>
            <person name="Coleine C."/>
            <person name="Stajich J.E."/>
            <person name="Selbmann L."/>
        </authorList>
    </citation>
    <scope>NUCLEOTIDE SEQUENCE [LARGE SCALE GENOMIC DNA]</scope>
    <source>
        <strain evidence="3 4">CCFEE 5887</strain>
    </source>
</reference>
<dbReference type="GO" id="GO:0016192">
    <property type="term" value="P:vesicle-mediated transport"/>
    <property type="evidence" value="ECO:0007669"/>
    <property type="project" value="InterPro"/>
</dbReference>
<keyword evidence="4" id="KW-1185">Reference proteome</keyword>
<proteinExistence type="predicted"/>
<feature type="compositionally biased region" description="Polar residues" evidence="1">
    <location>
        <begin position="582"/>
        <end position="612"/>
    </location>
</feature>
<feature type="region of interest" description="Disordered" evidence="1">
    <location>
        <begin position="140"/>
        <end position="172"/>
    </location>
</feature>
<dbReference type="InterPro" id="IPR045046">
    <property type="entry name" value="Vps9-like"/>
</dbReference>
<dbReference type="GO" id="GO:0030139">
    <property type="term" value="C:endocytic vesicle"/>
    <property type="evidence" value="ECO:0007669"/>
    <property type="project" value="TreeGrafter"/>
</dbReference>
<feature type="compositionally biased region" description="Basic and acidic residues" evidence="1">
    <location>
        <begin position="668"/>
        <end position="677"/>
    </location>
</feature>
<name>A0AAV9PVC8_9PEZI</name>
<feature type="compositionally biased region" description="Basic and acidic residues" evidence="1">
    <location>
        <begin position="368"/>
        <end position="377"/>
    </location>
</feature>
<feature type="compositionally biased region" description="Basic and acidic residues" evidence="1">
    <location>
        <begin position="50"/>
        <end position="62"/>
    </location>
</feature>
<feature type="compositionally biased region" description="Polar residues" evidence="1">
    <location>
        <begin position="409"/>
        <end position="425"/>
    </location>
</feature>
<dbReference type="GO" id="GO:0031267">
    <property type="term" value="F:small GTPase binding"/>
    <property type="evidence" value="ECO:0007669"/>
    <property type="project" value="TreeGrafter"/>
</dbReference>
<feature type="region of interest" description="Disordered" evidence="1">
    <location>
        <begin position="513"/>
        <end position="612"/>
    </location>
</feature>
<dbReference type="EMBL" id="JAXLQG010000020">
    <property type="protein sequence ID" value="KAK5530002.1"/>
    <property type="molecule type" value="Genomic_DNA"/>
</dbReference>
<evidence type="ECO:0000313" key="4">
    <source>
        <dbReference type="Proteomes" id="UP001345827"/>
    </source>
</evidence>
<dbReference type="PANTHER" id="PTHR23101:SF97">
    <property type="entry name" value="DOMAIN PROTEIN, PUTATIVE (AFU_ORTHOLOGUE AFUA_2G10890)-RELATED"/>
    <property type="match status" value="1"/>
</dbReference>
<evidence type="ECO:0000259" key="2">
    <source>
        <dbReference type="PROSITE" id="PS51205"/>
    </source>
</evidence>
<feature type="region of interest" description="Disordered" evidence="1">
    <location>
        <begin position="739"/>
        <end position="763"/>
    </location>
</feature>
<dbReference type="Gene3D" id="1.20.1050.80">
    <property type="entry name" value="VPS9 domain"/>
    <property type="match status" value="1"/>
</dbReference>
<evidence type="ECO:0000313" key="3">
    <source>
        <dbReference type="EMBL" id="KAK5530002.1"/>
    </source>
</evidence>
<dbReference type="PROSITE" id="PS51205">
    <property type="entry name" value="VPS9"/>
    <property type="match status" value="1"/>
</dbReference>
<feature type="region of interest" description="Disordered" evidence="1">
    <location>
        <begin position="1"/>
        <end position="78"/>
    </location>
</feature>
<accession>A0AAV9PVC8</accession>
<dbReference type="Proteomes" id="UP001345827">
    <property type="component" value="Unassembled WGS sequence"/>
</dbReference>
<feature type="compositionally biased region" description="Polar residues" evidence="1">
    <location>
        <begin position="38"/>
        <end position="49"/>
    </location>
</feature>
<feature type="compositionally biased region" description="Low complexity" evidence="1">
    <location>
        <begin position="640"/>
        <end position="657"/>
    </location>
</feature>
<dbReference type="PANTHER" id="PTHR23101">
    <property type="entry name" value="RAB GDP/GTP EXCHANGE FACTOR"/>
    <property type="match status" value="1"/>
</dbReference>
<dbReference type="GO" id="GO:0005085">
    <property type="term" value="F:guanyl-nucleotide exchange factor activity"/>
    <property type="evidence" value="ECO:0007669"/>
    <property type="project" value="InterPro"/>
</dbReference>
<dbReference type="Pfam" id="PF02204">
    <property type="entry name" value="VPS9"/>
    <property type="match status" value="1"/>
</dbReference>
<feature type="compositionally biased region" description="Polar residues" evidence="1">
    <location>
        <begin position="524"/>
        <end position="542"/>
    </location>
</feature>
<sequence>MSRNASTGSMKSRPSAVSTKSFTRYEPDHPSPTLGRSKASTVQSFTSSKSPEKDDVFEKPINEENEPPSPDLGRSQTLPDRFDELPIELASLADRFVESLSVKVYNEPPSIDQLADRFQEFYARASGAISIHISALKSRIHRESSPAPSKGSNLAPPTKSGSSRQMLTASEVTEKRKQRKLLEYKRILLEEAVEKRVCEKIYDKIWRHKSTLDEVRDEKLRSKTAALSLVGIGLKDLGIDWDSNTEKTVEDVQASLAPAREGLAKMNDEHYPLGKLQHLTATHKAIVDTLYTIHPSSSSADEILPTLIYTLITSPIEGINIISNLHFIQRFRAAPKMDGEAAYCLTNLEAAISFLENVDLASLRADELPEGPKKAPAEAEAETPTKLEAFPTLPGTAPAPSTPTTVTSMSNATGTHVESSPTSSIIKPLPEKPTPAPAARHQRTFSDLLQPISNANEAVRSTAEEGFKNISSTLDNSFKFLMGKLKERSTEDANAEVILPKTLDEARQLVNRPLTPDEDDHTFSESSSIHDGQHTPIPSNLTKTEDKMLGLFGGRRPTARERSVDSVTSSGSGKRVGFGAPHTNSPPNGLANSQKTVPSATQSSNSNPLESVKNFGTSLNPINHIGSAFGGAFGRFGTRPSVSASPPAAAPTTPAPTIVLDNSSASEESNKKTDGNEVGKVPLRVPNEEELSTIKAAPPISHFMSATNASELKIGDVQHLLADYQRLARVLGKLVQRSEDEAITDHVEGETEGSAVGSDHEKS</sequence>
<dbReference type="GO" id="GO:0005829">
    <property type="term" value="C:cytosol"/>
    <property type="evidence" value="ECO:0007669"/>
    <property type="project" value="TreeGrafter"/>
</dbReference>
<feature type="region of interest" description="Disordered" evidence="1">
    <location>
        <begin position="368"/>
        <end position="441"/>
    </location>
</feature>
<dbReference type="InterPro" id="IPR003123">
    <property type="entry name" value="VPS9"/>
</dbReference>
<dbReference type="InterPro" id="IPR037191">
    <property type="entry name" value="VPS9_dom_sf"/>
</dbReference>
<organism evidence="3 4">
    <name type="scientific">Vermiconidia calcicola</name>
    <dbReference type="NCBI Taxonomy" id="1690605"/>
    <lineage>
        <taxon>Eukaryota</taxon>
        <taxon>Fungi</taxon>
        <taxon>Dikarya</taxon>
        <taxon>Ascomycota</taxon>
        <taxon>Pezizomycotina</taxon>
        <taxon>Dothideomycetes</taxon>
        <taxon>Dothideomycetidae</taxon>
        <taxon>Mycosphaerellales</taxon>
        <taxon>Extremaceae</taxon>
        <taxon>Vermiconidia</taxon>
    </lineage>
</organism>
<feature type="domain" description="VPS9" evidence="2">
    <location>
        <begin position="214"/>
        <end position="364"/>
    </location>
</feature>
<feature type="compositionally biased region" description="Low complexity" evidence="1">
    <location>
        <begin position="382"/>
        <end position="408"/>
    </location>
</feature>
<dbReference type="SUPFAM" id="SSF109993">
    <property type="entry name" value="VPS9 domain"/>
    <property type="match status" value="1"/>
</dbReference>
<comment type="caution">
    <text evidence="3">The sequence shown here is derived from an EMBL/GenBank/DDBJ whole genome shotgun (WGS) entry which is preliminary data.</text>
</comment>
<protein>
    <recommendedName>
        <fullName evidence="2">VPS9 domain-containing protein</fullName>
    </recommendedName>
</protein>